<dbReference type="Gene3D" id="3.30.70.2520">
    <property type="match status" value="1"/>
</dbReference>
<dbReference type="RefSeq" id="WP_205258508.1">
    <property type="nucleotide sequence ID" value="NZ_BAAAPV010000007.1"/>
</dbReference>
<dbReference type="Proteomes" id="UP000663801">
    <property type="component" value="Unassembled WGS sequence"/>
</dbReference>
<accession>A0A938YS89</accession>
<dbReference type="PROSITE" id="PS51387">
    <property type="entry name" value="FAD_PCMH"/>
    <property type="match status" value="1"/>
</dbReference>
<name>A0A938YS89_9ACTN</name>
<gene>
    <name evidence="3" type="ORF">JL107_18685</name>
</gene>
<dbReference type="PANTHER" id="PTHR43762:SF1">
    <property type="entry name" value="D-ARABINONO-1,4-LACTONE OXIDASE"/>
    <property type="match status" value="1"/>
</dbReference>
<dbReference type="Pfam" id="PF04030">
    <property type="entry name" value="ALO"/>
    <property type="match status" value="1"/>
</dbReference>
<dbReference type="EMBL" id="JAERWL010000018">
    <property type="protein sequence ID" value="MBM9478482.1"/>
    <property type="molecule type" value="Genomic_DNA"/>
</dbReference>
<dbReference type="Pfam" id="PF01565">
    <property type="entry name" value="FAD_binding_4"/>
    <property type="match status" value="1"/>
</dbReference>
<dbReference type="GO" id="GO:0016020">
    <property type="term" value="C:membrane"/>
    <property type="evidence" value="ECO:0007669"/>
    <property type="project" value="InterPro"/>
</dbReference>
<feature type="domain" description="FAD-binding PCMH-type" evidence="2">
    <location>
        <begin position="30"/>
        <end position="197"/>
    </location>
</feature>
<comment type="caution">
    <text evidence="3">The sequence shown here is derived from an EMBL/GenBank/DDBJ whole genome shotgun (WGS) entry which is preliminary data.</text>
</comment>
<evidence type="ECO:0000313" key="4">
    <source>
        <dbReference type="Proteomes" id="UP000663801"/>
    </source>
</evidence>
<reference evidence="3" key="1">
    <citation type="submission" date="2021-01" db="EMBL/GenBank/DDBJ databases">
        <title>KCTC 19127 draft genome.</title>
        <authorList>
            <person name="An D."/>
        </authorList>
    </citation>
    <scope>NUCLEOTIDE SEQUENCE</scope>
    <source>
        <strain evidence="3">KCTC 19127</strain>
    </source>
</reference>
<dbReference type="PANTHER" id="PTHR43762">
    <property type="entry name" value="L-GULONOLACTONE OXIDASE"/>
    <property type="match status" value="1"/>
</dbReference>
<dbReference type="Gene3D" id="3.30.465.10">
    <property type="match status" value="1"/>
</dbReference>
<dbReference type="InterPro" id="IPR016166">
    <property type="entry name" value="FAD-bd_PCMH"/>
</dbReference>
<dbReference type="SUPFAM" id="SSF56176">
    <property type="entry name" value="FAD-binding/transporter-associated domain-like"/>
    <property type="match status" value="1"/>
</dbReference>
<dbReference type="GO" id="GO:0003885">
    <property type="term" value="F:D-arabinono-1,4-lactone oxidase activity"/>
    <property type="evidence" value="ECO:0007669"/>
    <property type="project" value="InterPro"/>
</dbReference>
<dbReference type="Gene3D" id="1.10.45.10">
    <property type="entry name" value="Vanillyl-alcohol Oxidase, Chain A, domain 4"/>
    <property type="match status" value="1"/>
</dbReference>
<dbReference type="InterPro" id="IPR016167">
    <property type="entry name" value="FAD-bd_PCMH_sub1"/>
</dbReference>
<protein>
    <submittedName>
        <fullName evidence="3">FAD-binding protein</fullName>
    </submittedName>
</protein>
<keyword evidence="4" id="KW-1185">Reference proteome</keyword>
<dbReference type="InterPro" id="IPR016171">
    <property type="entry name" value="Vanillyl_alc_oxidase_C-sub2"/>
</dbReference>
<dbReference type="InterPro" id="IPR007173">
    <property type="entry name" value="ALO_C"/>
</dbReference>
<dbReference type="InterPro" id="IPR016169">
    <property type="entry name" value="FAD-bd_PCMH_sub2"/>
</dbReference>
<evidence type="ECO:0000256" key="1">
    <source>
        <dbReference type="ARBA" id="ARBA00023002"/>
    </source>
</evidence>
<dbReference type="InterPro" id="IPR010031">
    <property type="entry name" value="FAD_lactone_oxidase-like"/>
</dbReference>
<dbReference type="Gene3D" id="3.30.43.10">
    <property type="entry name" value="Uridine Diphospho-n-acetylenolpyruvylglucosamine Reductase, domain 2"/>
    <property type="match status" value="1"/>
</dbReference>
<evidence type="ECO:0000259" key="2">
    <source>
        <dbReference type="PROSITE" id="PS51387"/>
    </source>
</evidence>
<dbReference type="AlphaFoldDB" id="A0A938YS89"/>
<proteinExistence type="predicted"/>
<sequence>MARAELAYPRRVTEQTGEDVRLRNWARNATLGAPGSVCAPTSEAELQSLLATTSGRVRVIGSRMSPGRMLGQTDVDGVLLDLSGLTGLLSITDDTATFAGATTLQDVYAVLTERGLMLPSSPGVIAEQTLAGAISTGTHGQGLNQSTIADAALAVRLVLADGSVRDFRRGDPWFGAVQLGLGSLGVITRVTLRTQPSPIYTCRKNMTDAATLDDDLTSWNRENDLVKAWWFPQEGQVQVWTAQEAGEDDVRRHREAGGGLFEHPTVSDAMNATIEQTLRQLRDDTKVAREDMPSRTVTRFRDFTDVTGDIYQVFCRGIATPQINVEIGVPLDLAGGVIKKIKDWHDQTQPRMHYPVILRCTGPSEAWLSPSHGQDTCYFGFVVYYSEDGSLSEEGVDFLREVEKLLAAEGGRPHWGKYFDESLYDWPTLYPEWESFREVRDALDPGHRFANAFTTALFD</sequence>
<keyword evidence="1" id="KW-0560">Oxidoreductase</keyword>
<organism evidence="3 4">
    <name type="scientific">Nakamurella flavida</name>
    <dbReference type="NCBI Taxonomy" id="363630"/>
    <lineage>
        <taxon>Bacteria</taxon>
        <taxon>Bacillati</taxon>
        <taxon>Actinomycetota</taxon>
        <taxon>Actinomycetes</taxon>
        <taxon>Nakamurellales</taxon>
        <taxon>Nakamurellaceae</taxon>
        <taxon>Nakamurella</taxon>
    </lineage>
</organism>
<evidence type="ECO:0000313" key="3">
    <source>
        <dbReference type="EMBL" id="MBM9478482.1"/>
    </source>
</evidence>
<dbReference type="InterPro" id="IPR006094">
    <property type="entry name" value="Oxid_FAD_bind_N"/>
</dbReference>
<dbReference type="GO" id="GO:0071949">
    <property type="term" value="F:FAD binding"/>
    <property type="evidence" value="ECO:0007669"/>
    <property type="project" value="InterPro"/>
</dbReference>
<dbReference type="PIRSF" id="PIRSF000136">
    <property type="entry name" value="LGO_GLO"/>
    <property type="match status" value="1"/>
</dbReference>
<dbReference type="InterPro" id="IPR036318">
    <property type="entry name" value="FAD-bd_PCMH-like_sf"/>
</dbReference>